<accession>A0A2P7YEW1</accession>
<dbReference type="InterPro" id="IPR006461">
    <property type="entry name" value="PLAC_motif_containing"/>
</dbReference>
<dbReference type="AlphaFoldDB" id="A0A2P7YEW1"/>
<dbReference type="EMBL" id="NHZQ01000447">
    <property type="protein sequence ID" value="PSK34490.1"/>
    <property type="molecule type" value="Genomic_DNA"/>
</dbReference>
<gene>
    <name evidence="2" type="ORF">B9Z65_8816</name>
</gene>
<protein>
    <submittedName>
        <fullName evidence="2">Uncharacterized protein</fullName>
    </submittedName>
</protein>
<keyword evidence="1" id="KW-0472">Membrane</keyword>
<dbReference type="Proteomes" id="UP000243723">
    <property type="component" value="Unassembled WGS sequence"/>
</dbReference>
<comment type="caution">
    <text evidence="2">The sequence shown here is derived from an EMBL/GenBank/DDBJ whole genome shotgun (WGS) entry which is preliminary data.</text>
</comment>
<name>A0A2P7YEW1_9PEZI</name>
<feature type="transmembrane region" description="Helical" evidence="1">
    <location>
        <begin position="60"/>
        <end position="79"/>
    </location>
</feature>
<evidence type="ECO:0000313" key="3">
    <source>
        <dbReference type="Proteomes" id="UP000243723"/>
    </source>
</evidence>
<dbReference type="Pfam" id="PF04749">
    <property type="entry name" value="PLAC8"/>
    <property type="match status" value="1"/>
</dbReference>
<dbReference type="OrthoDB" id="1045822at2759"/>
<sequence>MAAPPHSEFTGGICDCGGCGPCMGAFFCSPCFYGRVAHRLKHFPRSPEETGFSYMNGDCGLYYAINCLTGGFAFVISMMKRTEQREKFGIPGSTLGDCCISCWCTPCALAQAELDLKTRAQATRLIDSNGAPEVYQRQETGMVYQPGQPDIPAMAHEKHQHPHQQV</sequence>
<dbReference type="PANTHER" id="PTHR15907">
    <property type="entry name" value="DUF614 FAMILY PROTEIN-RELATED"/>
    <property type="match status" value="1"/>
</dbReference>
<reference evidence="2 3" key="1">
    <citation type="submission" date="2017-05" db="EMBL/GenBank/DDBJ databases">
        <title>Draft genome sequence of Elsinoe australis.</title>
        <authorList>
            <person name="Cheng Q."/>
        </authorList>
    </citation>
    <scope>NUCLEOTIDE SEQUENCE [LARGE SCALE GENOMIC DNA]</scope>
    <source>
        <strain evidence="2 3">NL1</strain>
    </source>
</reference>
<evidence type="ECO:0000313" key="2">
    <source>
        <dbReference type="EMBL" id="PSK34490.1"/>
    </source>
</evidence>
<evidence type="ECO:0000256" key="1">
    <source>
        <dbReference type="SAM" id="Phobius"/>
    </source>
</evidence>
<keyword evidence="3" id="KW-1185">Reference proteome</keyword>
<dbReference type="NCBIfam" id="TIGR01571">
    <property type="entry name" value="A_thal_Cys_rich"/>
    <property type="match status" value="1"/>
</dbReference>
<keyword evidence="1" id="KW-1133">Transmembrane helix</keyword>
<keyword evidence="1" id="KW-0812">Transmembrane</keyword>
<organism evidence="2 3">
    <name type="scientific">Elsinoe australis</name>
    <dbReference type="NCBI Taxonomy" id="40998"/>
    <lineage>
        <taxon>Eukaryota</taxon>
        <taxon>Fungi</taxon>
        <taxon>Dikarya</taxon>
        <taxon>Ascomycota</taxon>
        <taxon>Pezizomycotina</taxon>
        <taxon>Dothideomycetes</taxon>
        <taxon>Dothideomycetidae</taxon>
        <taxon>Myriangiales</taxon>
        <taxon>Elsinoaceae</taxon>
        <taxon>Elsinoe</taxon>
    </lineage>
</organism>
<proteinExistence type="predicted"/>
<dbReference type="STRING" id="40998.A0A2P7YEW1"/>